<sequence>MKNEEWKMCKDCQVLVIQCTSEKYTSLLERILKNKTSRLVNLKTNKLKYASTLSTFYNFNY</sequence>
<evidence type="ECO:0000313" key="2">
    <source>
        <dbReference type="Proteomes" id="UP000555103"/>
    </source>
</evidence>
<comment type="caution">
    <text evidence="1">The sequence shown here is derived from an EMBL/GenBank/DDBJ whole genome shotgun (WGS) entry which is preliminary data.</text>
</comment>
<protein>
    <submittedName>
        <fullName evidence="1">Uncharacterized protein</fullName>
    </submittedName>
</protein>
<accession>A0A840CK55</accession>
<organism evidence="1 2">
    <name type="scientific">Dysgonomonas hofstadii</name>
    <dbReference type="NCBI Taxonomy" id="637886"/>
    <lineage>
        <taxon>Bacteria</taxon>
        <taxon>Pseudomonadati</taxon>
        <taxon>Bacteroidota</taxon>
        <taxon>Bacteroidia</taxon>
        <taxon>Bacteroidales</taxon>
        <taxon>Dysgonomonadaceae</taxon>
        <taxon>Dysgonomonas</taxon>
    </lineage>
</organism>
<gene>
    <name evidence="1" type="ORF">GGR21_002252</name>
</gene>
<keyword evidence="2" id="KW-1185">Reference proteome</keyword>
<dbReference type="AlphaFoldDB" id="A0A840CK55"/>
<evidence type="ECO:0000313" key="1">
    <source>
        <dbReference type="EMBL" id="MBB4036350.1"/>
    </source>
</evidence>
<dbReference type="EMBL" id="JACIEP010000007">
    <property type="protein sequence ID" value="MBB4036350.1"/>
    <property type="molecule type" value="Genomic_DNA"/>
</dbReference>
<dbReference type="Proteomes" id="UP000555103">
    <property type="component" value="Unassembled WGS sequence"/>
</dbReference>
<reference evidence="1 2" key="1">
    <citation type="submission" date="2020-08" db="EMBL/GenBank/DDBJ databases">
        <title>Genomic Encyclopedia of Type Strains, Phase IV (KMG-IV): sequencing the most valuable type-strain genomes for metagenomic binning, comparative biology and taxonomic classification.</title>
        <authorList>
            <person name="Goeker M."/>
        </authorList>
    </citation>
    <scope>NUCLEOTIDE SEQUENCE [LARGE SCALE GENOMIC DNA]</scope>
    <source>
        <strain evidence="1 2">DSM 104969</strain>
    </source>
</reference>
<name>A0A840CK55_9BACT</name>
<proteinExistence type="predicted"/>